<dbReference type="InterPro" id="IPR036445">
    <property type="entry name" value="GPCR_2_extracell_dom_sf"/>
</dbReference>
<gene>
    <name evidence="2" type="ORF">LARSCL_LOCUS3554</name>
</gene>
<dbReference type="PANTHER" id="PTHR45620">
    <property type="entry name" value="PDF RECEPTOR-LIKE PROTEIN-RELATED"/>
    <property type="match status" value="1"/>
</dbReference>
<dbReference type="Gene3D" id="4.10.1240.10">
    <property type="entry name" value="GPCR, family 2, extracellular hormone receptor domain"/>
    <property type="match status" value="1"/>
</dbReference>
<feature type="domain" description="G-protein coupled receptors family 2 profile 1" evidence="1">
    <location>
        <begin position="96"/>
        <end position="188"/>
    </location>
</feature>
<dbReference type="PROSITE" id="PS50227">
    <property type="entry name" value="G_PROTEIN_RECEP_F2_3"/>
    <property type="match status" value="1"/>
</dbReference>
<dbReference type="Pfam" id="PF02793">
    <property type="entry name" value="HRM"/>
    <property type="match status" value="1"/>
</dbReference>
<dbReference type="GO" id="GO:0017046">
    <property type="term" value="F:peptide hormone binding"/>
    <property type="evidence" value="ECO:0007669"/>
    <property type="project" value="TreeGrafter"/>
</dbReference>
<dbReference type="PANTHER" id="PTHR45620:SF15">
    <property type="entry name" value="DIURETIC HORMONE 44 RECEPTOR 1-RELATED"/>
    <property type="match status" value="1"/>
</dbReference>
<proteinExistence type="predicted"/>
<dbReference type="AlphaFoldDB" id="A0AAV1ZAF1"/>
<dbReference type="Proteomes" id="UP001497382">
    <property type="component" value="Unassembled WGS sequence"/>
</dbReference>
<organism evidence="2 3">
    <name type="scientific">Larinioides sclopetarius</name>
    <dbReference type="NCBI Taxonomy" id="280406"/>
    <lineage>
        <taxon>Eukaryota</taxon>
        <taxon>Metazoa</taxon>
        <taxon>Ecdysozoa</taxon>
        <taxon>Arthropoda</taxon>
        <taxon>Chelicerata</taxon>
        <taxon>Arachnida</taxon>
        <taxon>Araneae</taxon>
        <taxon>Araneomorphae</taxon>
        <taxon>Entelegynae</taxon>
        <taxon>Araneoidea</taxon>
        <taxon>Araneidae</taxon>
        <taxon>Larinioides</taxon>
    </lineage>
</organism>
<keyword evidence="3" id="KW-1185">Reference proteome</keyword>
<name>A0AAV1ZAF1_9ARAC</name>
<dbReference type="SUPFAM" id="SSF111418">
    <property type="entry name" value="Hormone receptor domain"/>
    <property type="match status" value="1"/>
</dbReference>
<comment type="caution">
    <text evidence="2">The sequence shown here is derived from an EMBL/GenBank/DDBJ whole genome shotgun (WGS) entry which is preliminary data.</text>
</comment>
<dbReference type="InterPro" id="IPR001879">
    <property type="entry name" value="GPCR_2_extracellular_dom"/>
</dbReference>
<protein>
    <recommendedName>
        <fullName evidence="1">G-protein coupled receptors family 2 profile 1 domain-containing protein</fullName>
    </recommendedName>
</protein>
<reference evidence="2 3" key="1">
    <citation type="submission" date="2024-04" db="EMBL/GenBank/DDBJ databases">
        <authorList>
            <person name="Rising A."/>
            <person name="Reimegard J."/>
            <person name="Sonavane S."/>
            <person name="Akerstrom W."/>
            <person name="Nylinder S."/>
            <person name="Hedman E."/>
            <person name="Kallberg Y."/>
        </authorList>
    </citation>
    <scope>NUCLEOTIDE SEQUENCE [LARGE SCALE GENOMIC DNA]</scope>
</reference>
<sequence>MMNLLPHFSKIVVAYDDHDVPFMKYLFLFKDHECPGGIITAVDSEAENVSSKFHFLPYELAKCLYRVGLPIELGFFLIIGFGSLKRVTRVQMSSNYCARLQDPSKPVFCSIKTGYPFCKAIWDSFYCWPSTQAGRIVSRPCSVIFAPFDVGFRGSHSKENAEAYRICSEDGQWLWGNWTNYTQCLDLLPHDQVSAMLSPACSPQFGGVTYHSLDSAHDHPIDSHISLILSNLHRCGMAVQASDVRQDVLGHGQHQLDVRGRAAST</sequence>
<dbReference type="InterPro" id="IPR050332">
    <property type="entry name" value="GPCR_2"/>
</dbReference>
<dbReference type="GO" id="GO:0005886">
    <property type="term" value="C:plasma membrane"/>
    <property type="evidence" value="ECO:0007669"/>
    <property type="project" value="TreeGrafter"/>
</dbReference>
<dbReference type="EMBL" id="CAXIEN010000027">
    <property type="protein sequence ID" value="CAL1267247.1"/>
    <property type="molecule type" value="Genomic_DNA"/>
</dbReference>
<accession>A0AAV1ZAF1</accession>
<dbReference type="GO" id="GO:0008528">
    <property type="term" value="F:G protein-coupled peptide receptor activity"/>
    <property type="evidence" value="ECO:0007669"/>
    <property type="project" value="TreeGrafter"/>
</dbReference>
<dbReference type="SMART" id="SM00008">
    <property type="entry name" value="HormR"/>
    <property type="match status" value="1"/>
</dbReference>
<evidence type="ECO:0000259" key="1">
    <source>
        <dbReference type="PROSITE" id="PS50227"/>
    </source>
</evidence>
<evidence type="ECO:0000313" key="2">
    <source>
        <dbReference type="EMBL" id="CAL1267247.1"/>
    </source>
</evidence>
<dbReference type="GO" id="GO:0007188">
    <property type="term" value="P:adenylate cyclase-modulating G protein-coupled receptor signaling pathway"/>
    <property type="evidence" value="ECO:0007669"/>
    <property type="project" value="TreeGrafter"/>
</dbReference>
<evidence type="ECO:0000313" key="3">
    <source>
        <dbReference type="Proteomes" id="UP001497382"/>
    </source>
</evidence>